<proteinExistence type="predicted"/>
<dbReference type="Pfam" id="PF14159">
    <property type="entry name" value="CAAD"/>
    <property type="match status" value="1"/>
</dbReference>
<evidence type="ECO:0000256" key="2">
    <source>
        <dbReference type="SAM" id="MobiDB-lite"/>
    </source>
</evidence>
<feature type="transmembrane region" description="Helical" evidence="3">
    <location>
        <begin position="104"/>
        <end position="126"/>
    </location>
</feature>
<gene>
    <name evidence="5" type="ORF">QJS10_CPA10g00703</name>
</gene>
<protein>
    <recommendedName>
        <fullName evidence="4">Cyanobacterial aminoacyl-tRNA synthetase CAAD domain-containing protein</fullName>
    </recommendedName>
</protein>
<comment type="subcellular location">
    <subcellularLocation>
        <location evidence="1">Membrane</location>
        <topology evidence="1">Multi-pass membrane protein</topology>
    </subcellularLocation>
</comment>
<keyword evidence="3" id="KW-0472">Membrane</keyword>
<evidence type="ECO:0000256" key="1">
    <source>
        <dbReference type="ARBA" id="ARBA00004141"/>
    </source>
</evidence>
<feature type="transmembrane region" description="Helical" evidence="3">
    <location>
        <begin position="132"/>
        <end position="150"/>
    </location>
</feature>
<reference evidence="5" key="2">
    <citation type="submission" date="2023-06" db="EMBL/GenBank/DDBJ databases">
        <authorList>
            <person name="Ma L."/>
            <person name="Liu K.-W."/>
            <person name="Li Z."/>
            <person name="Hsiao Y.-Y."/>
            <person name="Qi Y."/>
            <person name="Fu T."/>
            <person name="Tang G."/>
            <person name="Zhang D."/>
            <person name="Sun W.-H."/>
            <person name="Liu D.-K."/>
            <person name="Li Y."/>
            <person name="Chen G.-Z."/>
            <person name="Liu X.-D."/>
            <person name="Liao X.-Y."/>
            <person name="Jiang Y.-T."/>
            <person name="Yu X."/>
            <person name="Hao Y."/>
            <person name="Huang J."/>
            <person name="Zhao X.-W."/>
            <person name="Ke S."/>
            <person name="Chen Y.-Y."/>
            <person name="Wu W.-L."/>
            <person name="Hsu J.-L."/>
            <person name="Lin Y.-F."/>
            <person name="Huang M.-D."/>
            <person name="Li C.-Y."/>
            <person name="Huang L."/>
            <person name="Wang Z.-W."/>
            <person name="Zhao X."/>
            <person name="Zhong W.-Y."/>
            <person name="Peng D.-H."/>
            <person name="Ahmad S."/>
            <person name="Lan S."/>
            <person name="Zhang J.-S."/>
            <person name="Tsai W.-C."/>
            <person name="Van De Peer Y."/>
            <person name="Liu Z.-J."/>
        </authorList>
    </citation>
    <scope>NUCLEOTIDE SEQUENCE</scope>
    <source>
        <strain evidence="5">CP</strain>
        <tissue evidence="5">Leaves</tissue>
    </source>
</reference>
<comment type="caution">
    <text evidence="5">The sequence shown here is derived from an EMBL/GenBank/DDBJ whole genome shotgun (WGS) entry which is preliminary data.</text>
</comment>
<evidence type="ECO:0000313" key="5">
    <source>
        <dbReference type="EMBL" id="KAK1306314.1"/>
    </source>
</evidence>
<dbReference type="Proteomes" id="UP001180020">
    <property type="component" value="Unassembled WGS sequence"/>
</dbReference>
<dbReference type="PANTHER" id="PTHR33222">
    <property type="match status" value="1"/>
</dbReference>
<evidence type="ECO:0000256" key="3">
    <source>
        <dbReference type="SAM" id="Phobius"/>
    </source>
</evidence>
<dbReference type="PANTHER" id="PTHR33222:SF9">
    <property type="entry name" value="PROTEIN CURVATURE THYLAKOID 1B, CHLOROPLASTIC"/>
    <property type="match status" value="1"/>
</dbReference>
<organism evidence="5 6">
    <name type="scientific">Acorus calamus</name>
    <name type="common">Sweet flag</name>
    <dbReference type="NCBI Taxonomy" id="4465"/>
    <lineage>
        <taxon>Eukaryota</taxon>
        <taxon>Viridiplantae</taxon>
        <taxon>Streptophyta</taxon>
        <taxon>Embryophyta</taxon>
        <taxon>Tracheophyta</taxon>
        <taxon>Spermatophyta</taxon>
        <taxon>Magnoliopsida</taxon>
        <taxon>Liliopsida</taxon>
        <taxon>Acoraceae</taxon>
        <taxon>Acorus</taxon>
    </lineage>
</organism>
<evidence type="ECO:0000259" key="4">
    <source>
        <dbReference type="Pfam" id="PF14159"/>
    </source>
</evidence>
<sequence length="179" mass="19126">MSSTCTAVVARSAASALDGVKAPGQQSSTPQCISPPSLPLTPTSSQQNRKFSKATAFYHRMRNVAAMATGESMVTVESPAEPTTETPEFVKTLQDTWDKLEDKYAVTSLVFSGFVVLWGSAGVISAVDRLPLVPGVLELVGIGYTGWFAYRNLAFKPDREALLTKIRSTYDNIIGGSGS</sequence>
<reference evidence="5" key="1">
    <citation type="journal article" date="2023" name="Nat. Commun.">
        <title>Diploid and tetraploid genomes of Acorus and the evolution of monocots.</title>
        <authorList>
            <person name="Ma L."/>
            <person name="Liu K.W."/>
            <person name="Li Z."/>
            <person name="Hsiao Y.Y."/>
            <person name="Qi Y."/>
            <person name="Fu T."/>
            <person name="Tang G.D."/>
            <person name="Zhang D."/>
            <person name="Sun W.H."/>
            <person name="Liu D.K."/>
            <person name="Li Y."/>
            <person name="Chen G.Z."/>
            <person name="Liu X.D."/>
            <person name="Liao X.Y."/>
            <person name="Jiang Y.T."/>
            <person name="Yu X."/>
            <person name="Hao Y."/>
            <person name="Huang J."/>
            <person name="Zhao X.W."/>
            <person name="Ke S."/>
            <person name="Chen Y.Y."/>
            <person name="Wu W.L."/>
            <person name="Hsu J.L."/>
            <person name="Lin Y.F."/>
            <person name="Huang M.D."/>
            <person name="Li C.Y."/>
            <person name="Huang L."/>
            <person name="Wang Z.W."/>
            <person name="Zhao X."/>
            <person name="Zhong W.Y."/>
            <person name="Peng D.H."/>
            <person name="Ahmad S."/>
            <person name="Lan S."/>
            <person name="Zhang J.S."/>
            <person name="Tsai W.C."/>
            <person name="Van de Peer Y."/>
            <person name="Liu Z.J."/>
        </authorList>
    </citation>
    <scope>NUCLEOTIDE SEQUENCE</scope>
    <source>
        <strain evidence="5">CP</strain>
    </source>
</reference>
<dbReference type="InterPro" id="IPR025564">
    <property type="entry name" value="CAAD_dom"/>
</dbReference>
<name>A0AAV9DZD3_ACOCL</name>
<dbReference type="InterPro" id="IPR033344">
    <property type="entry name" value="CURT1"/>
</dbReference>
<keyword evidence="6" id="KW-1185">Reference proteome</keyword>
<keyword evidence="3" id="KW-0812">Transmembrane</keyword>
<dbReference type="GO" id="GO:0009535">
    <property type="term" value="C:chloroplast thylakoid membrane"/>
    <property type="evidence" value="ECO:0007669"/>
    <property type="project" value="TreeGrafter"/>
</dbReference>
<feature type="region of interest" description="Disordered" evidence="2">
    <location>
        <begin position="18"/>
        <end position="48"/>
    </location>
</feature>
<accession>A0AAV9DZD3</accession>
<evidence type="ECO:0000313" key="6">
    <source>
        <dbReference type="Proteomes" id="UP001180020"/>
    </source>
</evidence>
<keyword evidence="3" id="KW-1133">Transmembrane helix</keyword>
<dbReference type="AlphaFoldDB" id="A0AAV9DZD3"/>
<dbReference type="EMBL" id="JAUJYO010000010">
    <property type="protein sequence ID" value="KAK1306314.1"/>
    <property type="molecule type" value="Genomic_DNA"/>
</dbReference>
<feature type="domain" description="Cyanobacterial aminoacyl-tRNA synthetase CAAD" evidence="4">
    <location>
        <begin position="91"/>
        <end position="175"/>
    </location>
</feature>